<proteinExistence type="predicted"/>
<dbReference type="STRING" id="5364.A0A5C3NH69"/>
<evidence type="ECO:0000259" key="7">
    <source>
        <dbReference type="PROSITE" id="PS50053"/>
    </source>
</evidence>
<dbReference type="EMBL" id="ML213504">
    <property type="protein sequence ID" value="TFK55836.1"/>
    <property type="molecule type" value="Genomic_DNA"/>
</dbReference>
<name>A0A5C3NH69_9AGAM</name>
<evidence type="ECO:0000256" key="5">
    <source>
        <dbReference type="SAM" id="MobiDB-lite"/>
    </source>
</evidence>
<dbReference type="PANTHER" id="PTHR12943:SF27">
    <property type="entry name" value="HOMOCYSTEINE-INDUCED ENDOPLASMIC RETICULUM PROTEIN, ISOFORM A"/>
    <property type="match status" value="1"/>
</dbReference>
<gene>
    <name evidence="8" type="ORF">OE88DRAFT_1652341</name>
</gene>
<reference evidence="8 9" key="1">
    <citation type="journal article" date="2019" name="Nat. Ecol. Evol.">
        <title>Megaphylogeny resolves global patterns of mushroom evolution.</title>
        <authorList>
            <person name="Varga T."/>
            <person name="Krizsan K."/>
            <person name="Foldi C."/>
            <person name="Dima B."/>
            <person name="Sanchez-Garcia M."/>
            <person name="Sanchez-Ramirez S."/>
            <person name="Szollosi G.J."/>
            <person name="Szarkandi J.G."/>
            <person name="Papp V."/>
            <person name="Albert L."/>
            <person name="Andreopoulos W."/>
            <person name="Angelini C."/>
            <person name="Antonin V."/>
            <person name="Barry K.W."/>
            <person name="Bougher N.L."/>
            <person name="Buchanan P."/>
            <person name="Buyck B."/>
            <person name="Bense V."/>
            <person name="Catcheside P."/>
            <person name="Chovatia M."/>
            <person name="Cooper J."/>
            <person name="Damon W."/>
            <person name="Desjardin D."/>
            <person name="Finy P."/>
            <person name="Geml J."/>
            <person name="Haridas S."/>
            <person name="Hughes K."/>
            <person name="Justo A."/>
            <person name="Karasinski D."/>
            <person name="Kautmanova I."/>
            <person name="Kiss B."/>
            <person name="Kocsube S."/>
            <person name="Kotiranta H."/>
            <person name="LaButti K.M."/>
            <person name="Lechner B.E."/>
            <person name="Liimatainen K."/>
            <person name="Lipzen A."/>
            <person name="Lukacs Z."/>
            <person name="Mihaltcheva S."/>
            <person name="Morgado L.N."/>
            <person name="Niskanen T."/>
            <person name="Noordeloos M.E."/>
            <person name="Ohm R.A."/>
            <person name="Ortiz-Santana B."/>
            <person name="Ovrebo C."/>
            <person name="Racz N."/>
            <person name="Riley R."/>
            <person name="Savchenko A."/>
            <person name="Shiryaev A."/>
            <person name="Soop K."/>
            <person name="Spirin V."/>
            <person name="Szebenyi C."/>
            <person name="Tomsovsky M."/>
            <person name="Tulloss R.E."/>
            <person name="Uehling J."/>
            <person name="Grigoriev I.V."/>
            <person name="Vagvolgyi C."/>
            <person name="Papp T."/>
            <person name="Martin F.M."/>
            <person name="Miettinen O."/>
            <person name="Hibbett D.S."/>
            <person name="Nagy L.G."/>
        </authorList>
    </citation>
    <scope>NUCLEOTIDE SEQUENCE [LARGE SCALE GENOMIC DNA]</scope>
    <source>
        <strain evidence="8 9">OMC1185</strain>
    </source>
</reference>
<feature type="transmembrane region" description="Helical" evidence="6">
    <location>
        <begin position="307"/>
        <end position="326"/>
    </location>
</feature>
<dbReference type="PANTHER" id="PTHR12943">
    <property type="entry name" value="HOMOCYSTEINE-RESPONSIVE ENDOPLASMIC RETICULUM-RESIDENT UNIQUITIN-LIKE DOMAIN HERPUD PROTEIN FAMILY MEMBER"/>
    <property type="match status" value="1"/>
</dbReference>
<evidence type="ECO:0000256" key="3">
    <source>
        <dbReference type="ARBA" id="ARBA00022989"/>
    </source>
</evidence>
<feature type="domain" description="Ubiquitin-like" evidence="7">
    <location>
        <begin position="4"/>
        <end position="64"/>
    </location>
</feature>
<keyword evidence="9" id="KW-1185">Reference proteome</keyword>
<dbReference type="Gene3D" id="3.10.20.90">
    <property type="entry name" value="Phosphatidylinositol 3-kinase Catalytic Subunit, Chain A, domain 1"/>
    <property type="match status" value="1"/>
</dbReference>
<accession>A0A5C3NH69</accession>
<dbReference type="InterPro" id="IPR039751">
    <property type="entry name" value="HERPUD1/2"/>
</dbReference>
<feature type="region of interest" description="Disordered" evidence="5">
    <location>
        <begin position="113"/>
        <end position="139"/>
    </location>
</feature>
<protein>
    <recommendedName>
        <fullName evidence="7">Ubiquitin-like domain-containing protein</fullName>
    </recommendedName>
</protein>
<dbReference type="GO" id="GO:0030968">
    <property type="term" value="P:endoplasmic reticulum unfolded protein response"/>
    <property type="evidence" value="ECO:0007669"/>
    <property type="project" value="TreeGrafter"/>
</dbReference>
<dbReference type="PROSITE" id="PS50053">
    <property type="entry name" value="UBIQUITIN_2"/>
    <property type="match status" value="1"/>
</dbReference>
<feature type="compositionally biased region" description="Pro residues" evidence="5">
    <location>
        <begin position="114"/>
        <end position="124"/>
    </location>
</feature>
<feature type="transmembrane region" description="Helical" evidence="6">
    <location>
        <begin position="333"/>
        <end position="354"/>
    </location>
</feature>
<dbReference type="OrthoDB" id="21589at2759"/>
<organism evidence="8 9">
    <name type="scientific">Heliocybe sulcata</name>
    <dbReference type="NCBI Taxonomy" id="5364"/>
    <lineage>
        <taxon>Eukaryota</taxon>
        <taxon>Fungi</taxon>
        <taxon>Dikarya</taxon>
        <taxon>Basidiomycota</taxon>
        <taxon>Agaricomycotina</taxon>
        <taxon>Agaricomycetes</taxon>
        <taxon>Gloeophyllales</taxon>
        <taxon>Gloeophyllaceae</taxon>
        <taxon>Heliocybe</taxon>
    </lineage>
</organism>
<keyword evidence="2 6" id="KW-0812">Transmembrane</keyword>
<feature type="compositionally biased region" description="Low complexity" evidence="5">
    <location>
        <begin position="365"/>
        <end position="385"/>
    </location>
</feature>
<evidence type="ECO:0000256" key="4">
    <source>
        <dbReference type="ARBA" id="ARBA00023136"/>
    </source>
</evidence>
<evidence type="ECO:0000313" key="8">
    <source>
        <dbReference type="EMBL" id="TFK55836.1"/>
    </source>
</evidence>
<evidence type="ECO:0000256" key="1">
    <source>
        <dbReference type="ARBA" id="ARBA00004370"/>
    </source>
</evidence>
<keyword evidence="3 6" id="KW-1133">Transmembrane helix</keyword>
<dbReference type="AlphaFoldDB" id="A0A5C3NH69"/>
<dbReference type="Proteomes" id="UP000305948">
    <property type="component" value="Unassembled WGS sequence"/>
</dbReference>
<dbReference type="GO" id="GO:0016020">
    <property type="term" value="C:membrane"/>
    <property type="evidence" value="ECO:0007669"/>
    <property type="project" value="UniProtKB-SubCell"/>
</dbReference>
<dbReference type="InterPro" id="IPR029071">
    <property type="entry name" value="Ubiquitin-like_domsf"/>
</dbReference>
<comment type="subcellular location">
    <subcellularLocation>
        <location evidence="1">Membrane</location>
    </subcellularLocation>
</comment>
<dbReference type="SUPFAM" id="SSF54236">
    <property type="entry name" value="Ubiquitin-like"/>
    <property type="match status" value="1"/>
</dbReference>
<evidence type="ECO:0000256" key="2">
    <source>
        <dbReference type="ARBA" id="ARBA00022692"/>
    </source>
</evidence>
<dbReference type="InterPro" id="IPR000626">
    <property type="entry name" value="Ubiquitin-like_dom"/>
</dbReference>
<evidence type="ECO:0000313" key="9">
    <source>
        <dbReference type="Proteomes" id="UP000305948"/>
    </source>
</evidence>
<feature type="region of interest" description="Disordered" evidence="5">
    <location>
        <begin position="482"/>
        <end position="503"/>
    </location>
</feature>
<sequence length="541" mass="60143">MSSVSLKVELPSHSLSFNVQVPLHSTVLDIKHEINRTCTGAPRVEGQKIIWRGRVLRDEERVDDIWKAPDDSRVIHLAVHYSAWTSTPPENPATTATTRSIAPSGTPLNLFPQHRPPPPWPHLPSPAGMRSPQPHGGTSRPALQFILHRHYQAISTLMNTSLPLPNITDMATARRNAVSYVESFGWIWPSVLDEEFPAPQDEHLGLHYEAIRSVGQSYLSLTNPDATPTLLQIHCLKVLSYTFPIVLAPPPYPSALGPYASYQAFALHGSPADINQHLQRLGLPQIAANAAAAPPLMAEIRDIPLRALLAPLVMLAIRTLLLLYFISPTRKPFIGFIIAAWVMYELWGAVRIALGYDAPRGGNADAGNGQPQAAAGANGNVAAGPGPNPLQAAAGRIGRGRIGRNARSQSHTDMVMDMTARMNLDDEDRVLDVRPGSRLNPPTLIHKLGAFVSLLFTTLHPEVWNRRRARLRQREGRIRVEAAAREDNSASDAPEGEEDAQREERLRLQRIREELNVLHQRRPLWIRQYIERARRNEWAED</sequence>
<evidence type="ECO:0000256" key="6">
    <source>
        <dbReference type="SAM" id="Phobius"/>
    </source>
</evidence>
<feature type="region of interest" description="Disordered" evidence="5">
    <location>
        <begin position="365"/>
        <end position="394"/>
    </location>
</feature>
<keyword evidence="4 6" id="KW-0472">Membrane</keyword>